<evidence type="ECO:0000313" key="2">
    <source>
        <dbReference type="Proteomes" id="UP001054945"/>
    </source>
</evidence>
<comment type="caution">
    <text evidence="1">The sequence shown here is derived from an EMBL/GenBank/DDBJ whole genome shotgun (WGS) entry which is preliminary data.</text>
</comment>
<sequence>MGFDTQFEILKFKTIASNRPSFGQQKKIAMRETLITREIFVVSLKRLNVMIHALIAIVFSLLCKNANIGSDVVDSNRFNSFVKGSSSLAGAGG</sequence>
<gene>
    <name evidence="1" type="ORF">CEXT_184351</name>
</gene>
<dbReference type="AlphaFoldDB" id="A0AAV4N5W2"/>
<keyword evidence="2" id="KW-1185">Reference proteome</keyword>
<reference evidence="1 2" key="1">
    <citation type="submission" date="2021-06" db="EMBL/GenBank/DDBJ databases">
        <title>Caerostris extrusa draft genome.</title>
        <authorList>
            <person name="Kono N."/>
            <person name="Arakawa K."/>
        </authorList>
    </citation>
    <scope>NUCLEOTIDE SEQUENCE [LARGE SCALE GENOMIC DNA]</scope>
</reference>
<proteinExistence type="predicted"/>
<protein>
    <submittedName>
        <fullName evidence="1">Uncharacterized protein</fullName>
    </submittedName>
</protein>
<evidence type="ECO:0000313" key="1">
    <source>
        <dbReference type="EMBL" id="GIX79446.1"/>
    </source>
</evidence>
<name>A0AAV4N5W2_CAEEX</name>
<dbReference type="Proteomes" id="UP001054945">
    <property type="component" value="Unassembled WGS sequence"/>
</dbReference>
<accession>A0AAV4N5W2</accession>
<dbReference type="EMBL" id="BPLR01002938">
    <property type="protein sequence ID" value="GIX79446.1"/>
    <property type="molecule type" value="Genomic_DNA"/>
</dbReference>
<organism evidence="1 2">
    <name type="scientific">Caerostris extrusa</name>
    <name type="common">Bark spider</name>
    <name type="synonym">Caerostris bankana</name>
    <dbReference type="NCBI Taxonomy" id="172846"/>
    <lineage>
        <taxon>Eukaryota</taxon>
        <taxon>Metazoa</taxon>
        <taxon>Ecdysozoa</taxon>
        <taxon>Arthropoda</taxon>
        <taxon>Chelicerata</taxon>
        <taxon>Arachnida</taxon>
        <taxon>Araneae</taxon>
        <taxon>Araneomorphae</taxon>
        <taxon>Entelegynae</taxon>
        <taxon>Araneoidea</taxon>
        <taxon>Araneidae</taxon>
        <taxon>Caerostris</taxon>
    </lineage>
</organism>